<keyword evidence="1" id="KW-0812">Transmembrane</keyword>
<protein>
    <recommendedName>
        <fullName evidence="2">Fungal lipase-type domain-containing protein</fullName>
    </recommendedName>
</protein>
<sequence length="924" mass="106019">MHRNSEFINQDFSTRHTLFDPVDFVLEPSQISTLSCPSVQTDFEFVVDGRSYKCNKSLARTIFTHVNEQLSSHPETDKIILRNIQDPNCYFQLIQCMMAGEVITINEDNAFFLNYIASSLGNEELRSKTEIFISRYKINVTNMDNNNNNFRIEGEFLPAKWYQVLLKLMLNFFSNISIIFRIFLFLCELIGFAIGVAFIFNLFMVPLTSGIISLNMKDIFRYGLMIPYFLFNINIVSLVEIITFYICKSNHFILNSPLSKHIQLLKLIKAVWPFCNKAVEVQFSAFELSMSPLIHSNHFIKQPSKSFSNPNNSHSNQQYMFHNISENNSELNLIQSAQSNKKQRIKFFFFSGRHNIYNTILGFLLLLFVVLLVLTDFFRYFIIFFSVILPTILIASVFVLYSILALLSAFPKGRSNFITYGDFSDPFVDSMFFSDSKWTNFFTKAFSSCKYSTKKLRPSLSLPITSNSNSLGNYKEDDEEPINQSTSFPFCCQSKSLFIYFCQAVFSKSTAGFLVSVGILSLLIVERKSFNASQILLIIFLIIFLLNPLMCSINFPFLTIQRFFSPVCSETQVKLQDKWMNSSTKRIKWLNLWFTWSKDATPIRVSRIIFVLFFILAVIGSIFPATIFRQDDIVGPGTNSSFTSHVINESYYRNIVQSNNKSIYLMNPVCDIHVRDLTITQLSAIAESSYQIEDDDPTLHLMLRVFFGDNWNETLKIQNDAPKSKFAHSNVRHFIYKDNLHIISIRGTANTVDVLADIELWASSFVMNILSSSIPIFNGYTTSQRTFLGYAMHLPRYMFKPFSLINGYIEIITNFVNTIQLGNGTEIVLTGHSLGGGLSKLVSTMTGYRAISYSGPGIQALNSFYEWKDEHIIQSFINVVPNLDPAFIVVIYLPRFLHFVQKPRQIFPIRDPSPAMSGMIPHSH</sequence>
<feature type="transmembrane region" description="Helical" evidence="1">
    <location>
        <begin position="356"/>
        <end position="374"/>
    </location>
</feature>
<feature type="transmembrane region" description="Helical" evidence="1">
    <location>
        <begin position="225"/>
        <end position="247"/>
    </location>
</feature>
<dbReference type="SUPFAM" id="SSF53474">
    <property type="entry name" value="alpha/beta-Hydrolases"/>
    <property type="match status" value="1"/>
</dbReference>
<dbReference type="Gene3D" id="3.40.50.1820">
    <property type="entry name" value="alpha/beta hydrolase"/>
    <property type="match status" value="1"/>
</dbReference>
<keyword evidence="1" id="KW-1133">Transmembrane helix</keyword>
<feature type="domain" description="Fungal lipase-type" evidence="2">
    <location>
        <begin position="743"/>
        <end position="845"/>
    </location>
</feature>
<evidence type="ECO:0000313" key="4">
    <source>
        <dbReference type="Proteomes" id="UP001470230"/>
    </source>
</evidence>
<keyword evidence="1" id="KW-0472">Membrane</keyword>
<evidence type="ECO:0000259" key="2">
    <source>
        <dbReference type="Pfam" id="PF01764"/>
    </source>
</evidence>
<feature type="transmembrane region" description="Helical" evidence="1">
    <location>
        <begin position="608"/>
        <end position="628"/>
    </location>
</feature>
<evidence type="ECO:0000313" key="3">
    <source>
        <dbReference type="EMBL" id="KAK8878427.1"/>
    </source>
</evidence>
<accession>A0ABR2JKK4</accession>
<feature type="transmembrane region" description="Helical" evidence="1">
    <location>
        <begin position="535"/>
        <end position="555"/>
    </location>
</feature>
<reference evidence="3 4" key="1">
    <citation type="submission" date="2024-04" db="EMBL/GenBank/DDBJ databases">
        <title>Tritrichomonas musculus Genome.</title>
        <authorList>
            <person name="Alves-Ferreira E."/>
            <person name="Grigg M."/>
            <person name="Lorenzi H."/>
            <person name="Galac M."/>
        </authorList>
    </citation>
    <scope>NUCLEOTIDE SEQUENCE [LARGE SCALE GENOMIC DNA]</scope>
    <source>
        <strain evidence="3 4">EAF2021</strain>
    </source>
</reference>
<keyword evidence="4" id="KW-1185">Reference proteome</keyword>
<dbReference type="Proteomes" id="UP001470230">
    <property type="component" value="Unassembled WGS sequence"/>
</dbReference>
<feature type="transmembrane region" description="Helical" evidence="1">
    <location>
        <begin position="380"/>
        <end position="407"/>
    </location>
</feature>
<dbReference type="EMBL" id="JAPFFF010000011">
    <property type="protein sequence ID" value="KAK8878427.1"/>
    <property type="molecule type" value="Genomic_DNA"/>
</dbReference>
<organism evidence="3 4">
    <name type="scientific">Tritrichomonas musculus</name>
    <dbReference type="NCBI Taxonomy" id="1915356"/>
    <lineage>
        <taxon>Eukaryota</taxon>
        <taxon>Metamonada</taxon>
        <taxon>Parabasalia</taxon>
        <taxon>Tritrichomonadida</taxon>
        <taxon>Tritrichomonadidae</taxon>
        <taxon>Tritrichomonas</taxon>
    </lineage>
</organism>
<name>A0ABR2JKK4_9EUKA</name>
<gene>
    <name evidence="3" type="ORF">M9Y10_005200</name>
</gene>
<proteinExistence type="predicted"/>
<dbReference type="Pfam" id="PF01764">
    <property type="entry name" value="Lipase_3"/>
    <property type="match status" value="1"/>
</dbReference>
<evidence type="ECO:0000256" key="1">
    <source>
        <dbReference type="SAM" id="Phobius"/>
    </source>
</evidence>
<comment type="caution">
    <text evidence="3">The sequence shown here is derived from an EMBL/GenBank/DDBJ whole genome shotgun (WGS) entry which is preliminary data.</text>
</comment>
<dbReference type="InterPro" id="IPR029058">
    <property type="entry name" value="AB_hydrolase_fold"/>
</dbReference>
<dbReference type="InterPro" id="IPR002921">
    <property type="entry name" value="Fungal_lipase-type"/>
</dbReference>
<feature type="transmembrane region" description="Helical" evidence="1">
    <location>
        <begin position="497"/>
        <end position="523"/>
    </location>
</feature>
<feature type="transmembrane region" description="Helical" evidence="1">
    <location>
        <begin position="178"/>
        <end position="205"/>
    </location>
</feature>